<feature type="domain" description="Smr" evidence="4">
    <location>
        <begin position="709"/>
        <end position="787"/>
    </location>
</feature>
<dbReference type="Gene3D" id="3.30.1370.110">
    <property type="match status" value="1"/>
</dbReference>
<dbReference type="NCBIfam" id="TIGR00756">
    <property type="entry name" value="PPR"/>
    <property type="match status" value="2"/>
</dbReference>
<dbReference type="InterPro" id="IPR011990">
    <property type="entry name" value="TPR-like_helical_dom_sf"/>
</dbReference>
<dbReference type="PROSITE" id="PS51375">
    <property type="entry name" value="PPR"/>
    <property type="match status" value="5"/>
</dbReference>
<accession>A0A812NFE7</accession>
<dbReference type="Pfam" id="PF17177">
    <property type="entry name" value="PPR_long"/>
    <property type="match status" value="1"/>
</dbReference>
<proteinExistence type="predicted"/>
<feature type="repeat" description="PPR" evidence="2">
    <location>
        <begin position="473"/>
        <end position="507"/>
    </location>
</feature>
<sequence>MLVEMEHVATRGLPKPRPAIYTFAIGALRRQGLWQQALDALAMAEDGGLTLDLPLINTAIGVCGYGLQWERALDLLAQLPRRSLQPSIYSYNSAAAAFGSARQWEHVLALVETMNRGRIALDAAMRDCAAKSVDVGRRQMRIDAMDVLAAAADWQEALASLCSLGRQAVQADALMHNVVLDACRRSSNWAEALAHFDRMKANIKPTAASLTNVIASMGIAKQWQEALRMFWQTGQSDHNSLPVEVDLYLCNAVLDALRTAGKWPLVLHLLSDMSAAKLWLMPGLFLPKSFLPVPNAMSFNIAISACADAALWQPSLALLGDMNRRKTTPSAVTFNAAILVCGQSNHWQQALQLFEELQEHPTLQANQVTYLSIMQALSKAKVSQLPRILRLLNDMRRRKMNPGVEVFSAAITACGDQGKFDTIAGLLKDMVQTGIVPNTVVLNAAMSAYIDCGQLKQADGLFGEMPQYSVQPDLESYNTLLKGASKEGLWEFALQVLESIRSAKYAPDVISYTAAIHACREGVLWREAVHLCWEMRSQSIRPDTMALGATINVCAASTHLHSLTADEGLSRGSWAFALGLFGEAKLRGLPLSTVFLNNALQACAMASEWEASLGLVEDLASPQPNLEPSLVTSNLHLAALCTGHQWQHALDCLEREWPARGHSPDASTYNAAMADEPEEPGLEKVKEYLVRCLMVDSSGSNYMPGGHVLDLHGMDVHSAKAAVRLALDDAKRQEDVQGALLIITGRGKDSEDEHSIVQSEVAALLQDELSIRARPAEGGGGFYVPWKEVLRLQRIHLGDTPDPAKPKRRQCMPYSIPKG</sequence>
<dbReference type="PROSITE" id="PS50828">
    <property type="entry name" value="SMR"/>
    <property type="match status" value="1"/>
</dbReference>
<dbReference type="OrthoDB" id="185373at2759"/>
<feature type="repeat" description="PPR" evidence="2">
    <location>
        <begin position="366"/>
        <end position="402"/>
    </location>
</feature>
<feature type="region of interest" description="Disordered" evidence="3">
    <location>
        <begin position="798"/>
        <end position="819"/>
    </location>
</feature>
<dbReference type="Gene3D" id="1.25.40.10">
    <property type="entry name" value="Tetratricopeptide repeat domain"/>
    <property type="match status" value="5"/>
</dbReference>
<feature type="repeat" description="PPR" evidence="2">
    <location>
        <begin position="403"/>
        <end position="437"/>
    </location>
</feature>
<dbReference type="EMBL" id="CAJNDS010002069">
    <property type="protein sequence ID" value="CAE7304160.1"/>
    <property type="molecule type" value="Genomic_DNA"/>
</dbReference>
<evidence type="ECO:0000256" key="1">
    <source>
        <dbReference type="ARBA" id="ARBA00022737"/>
    </source>
</evidence>
<dbReference type="InterPro" id="IPR002885">
    <property type="entry name" value="PPR_rpt"/>
</dbReference>
<reference evidence="5" key="1">
    <citation type="submission" date="2021-02" db="EMBL/GenBank/DDBJ databases">
        <authorList>
            <person name="Dougan E. K."/>
            <person name="Rhodes N."/>
            <person name="Thang M."/>
            <person name="Chan C."/>
        </authorList>
    </citation>
    <scope>NUCLEOTIDE SEQUENCE</scope>
</reference>
<gene>
    <name evidence="5" type="primary">EMB2654</name>
    <name evidence="5" type="ORF">SNAT2548_LOCUS15996</name>
</gene>
<protein>
    <submittedName>
        <fullName evidence="5">EMB2654 protein</fullName>
    </submittedName>
</protein>
<dbReference type="PANTHER" id="PTHR47447">
    <property type="entry name" value="OS03G0856100 PROTEIN"/>
    <property type="match status" value="1"/>
</dbReference>
<name>A0A812NFE7_9DINO</name>
<feature type="repeat" description="PPR" evidence="2">
    <location>
        <begin position="508"/>
        <end position="542"/>
    </location>
</feature>
<dbReference type="AlphaFoldDB" id="A0A812NFE7"/>
<dbReference type="Pfam" id="PF01713">
    <property type="entry name" value="Smr"/>
    <property type="match status" value="1"/>
</dbReference>
<dbReference type="SUPFAM" id="SSF160443">
    <property type="entry name" value="SMR domain-like"/>
    <property type="match status" value="1"/>
</dbReference>
<dbReference type="SMART" id="SM00463">
    <property type="entry name" value="SMR"/>
    <property type="match status" value="1"/>
</dbReference>
<evidence type="ECO:0000259" key="4">
    <source>
        <dbReference type="PROSITE" id="PS50828"/>
    </source>
</evidence>
<feature type="repeat" description="PPR" evidence="2">
    <location>
        <begin position="438"/>
        <end position="472"/>
    </location>
</feature>
<keyword evidence="1" id="KW-0677">Repeat</keyword>
<evidence type="ECO:0000256" key="2">
    <source>
        <dbReference type="PROSITE-ProRule" id="PRU00708"/>
    </source>
</evidence>
<organism evidence="5 6">
    <name type="scientific">Symbiodinium natans</name>
    <dbReference type="NCBI Taxonomy" id="878477"/>
    <lineage>
        <taxon>Eukaryota</taxon>
        <taxon>Sar</taxon>
        <taxon>Alveolata</taxon>
        <taxon>Dinophyceae</taxon>
        <taxon>Suessiales</taxon>
        <taxon>Symbiodiniaceae</taxon>
        <taxon>Symbiodinium</taxon>
    </lineage>
</organism>
<evidence type="ECO:0000313" key="6">
    <source>
        <dbReference type="Proteomes" id="UP000604046"/>
    </source>
</evidence>
<dbReference type="InterPro" id="IPR002625">
    <property type="entry name" value="Smr_dom"/>
</dbReference>
<dbReference type="InterPro" id="IPR033443">
    <property type="entry name" value="PROP1-like_PPR_dom"/>
</dbReference>
<dbReference type="Pfam" id="PF01535">
    <property type="entry name" value="PPR"/>
    <property type="match status" value="1"/>
</dbReference>
<comment type="caution">
    <text evidence="5">The sequence shown here is derived from an EMBL/GenBank/DDBJ whole genome shotgun (WGS) entry which is preliminary data.</text>
</comment>
<dbReference type="InterPro" id="IPR036063">
    <property type="entry name" value="Smr_dom_sf"/>
</dbReference>
<keyword evidence="6" id="KW-1185">Reference proteome</keyword>
<dbReference type="Proteomes" id="UP000604046">
    <property type="component" value="Unassembled WGS sequence"/>
</dbReference>
<evidence type="ECO:0000256" key="3">
    <source>
        <dbReference type="SAM" id="MobiDB-lite"/>
    </source>
</evidence>
<dbReference type="PANTHER" id="PTHR47447:SF17">
    <property type="entry name" value="OS12G0638900 PROTEIN"/>
    <property type="match status" value="1"/>
</dbReference>
<evidence type="ECO:0000313" key="5">
    <source>
        <dbReference type="EMBL" id="CAE7304160.1"/>
    </source>
</evidence>